<dbReference type="Gene3D" id="3.30.420.10">
    <property type="entry name" value="Ribonuclease H-like superfamily/Ribonuclease H"/>
    <property type="match status" value="1"/>
</dbReference>
<dbReference type="InterPro" id="IPR012337">
    <property type="entry name" value="RNaseH-like_sf"/>
</dbReference>
<accession>A0A7J9CEB8</accession>
<dbReference type="InterPro" id="IPR044730">
    <property type="entry name" value="RNase_H-like_dom_plant"/>
</dbReference>
<dbReference type="OrthoDB" id="977403at2759"/>
<dbReference type="Pfam" id="PF13966">
    <property type="entry name" value="zf-RVT"/>
    <property type="match status" value="1"/>
</dbReference>
<dbReference type="PANTHER" id="PTHR47074:SF48">
    <property type="entry name" value="POLYNUCLEOTIDYL TRANSFERASE, RIBONUCLEASE H-LIKE SUPERFAMILY PROTEIN"/>
    <property type="match status" value="1"/>
</dbReference>
<feature type="domain" description="Reverse transcriptase zinc-binding" evidence="2">
    <location>
        <begin position="36"/>
        <end position="122"/>
    </location>
</feature>
<dbReference type="InterPro" id="IPR036397">
    <property type="entry name" value="RNaseH_sf"/>
</dbReference>
<sequence>MEIYGDYMGDQICKIPILHDGPDDHHIWFHNPLVYYSTKSAYSWMTLKHVGFGLHRIYWRLFWKLHTLPKIKIFYWRIGHDILPTYENISKIRREFNSICPRYGSEEESLIHTLKDCPRAKAVLIHGGFDNTLVEGRFGRCVDWIEEVACSLDKKALSDFVTVLWNIWNSKNNKVFRDIEEDAKVTWDRAAMLNRDFCIFNLVEKPMIPKPVEERGWQKPGTGVVKINFDAAVSGRKMSFGLVARDHDGFVIGGRVGVLEINAGAKWAEMQALSESMELAREKNWLKLDLESDCANLVNRLKKAHVDYSTLGFRTRVIQRTAHAHRMPGRQCPPPPVRFLAVFRQSILAVLQRTSDEASHNIQNDATSPSLILKAPGRAVASYIIGSVGHPLVQGHRALATPSMCRSIKQHRHLSESDVQEGVVQGTAYAHRMPRHRCLYSQLGSQWCSDEPFQRCSGKPFRWYSDEVSQNINTDATSRPSPSSFRIRASDTFGPWSCRSIGHHQHLGDWMCGSLEQHSQPRPSVMQEPRAPSTPWCLNVREPRIPSATQDAGCVGASSSIGTLVLGCARALNTTGSIGP</sequence>
<name>A0A7J9CEB8_GOSGO</name>
<evidence type="ECO:0000313" key="4">
    <source>
        <dbReference type="Proteomes" id="UP000593579"/>
    </source>
</evidence>
<dbReference type="GO" id="GO:0004523">
    <property type="term" value="F:RNA-DNA hybrid ribonuclease activity"/>
    <property type="evidence" value="ECO:0007669"/>
    <property type="project" value="InterPro"/>
</dbReference>
<keyword evidence="4" id="KW-1185">Reference proteome</keyword>
<gene>
    <name evidence="3" type="ORF">Gogos_009146</name>
</gene>
<organism evidence="3 4">
    <name type="scientific">Gossypium gossypioides</name>
    <name type="common">Mexican cotton</name>
    <name type="synonym">Selera gossypioides</name>
    <dbReference type="NCBI Taxonomy" id="34282"/>
    <lineage>
        <taxon>Eukaryota</taxon>
        <taxon>Viridiplantae</taxon>
        <taxon>Streptophyta</taxon>
        <taxon>Embryophyta</taxon>
        <taxon>Tracheophyta</taxon>
        <taxon>Spermatophyta</taxon>
        <taxon>Magnoliopsida</taxon>
        <taxon>eudicotyledons</taxon>
        <taxon>Gunneridae</taxon>
        <taxon>Pentapetalae</taxon>
        <taxon>rosids</taxon>
        <taxon>malvids</taxon>
        <taxon>Malvales</taxon>
        <taxon>Malvaceae</taxon>
        <taxon>Malvoideae</taxon>
        <taxon>Gossypium</taxon>
    </lineage>
</organism>
<dbReference type="CDD" id="cd06222">
    <property type="entry name" value="RNase_H_like"/>
    <property type="match status" value="1"/>
</dbReference>
<protein>
    <recommendedName>
        <fullName evidence="5">RNase H type-1 domain-containing protein</fullName>
    </recommendedName>
</protein>
<dbReference type="GO" id="GO:0003676">
    <property type="term" value="F:nucleic acid binding"/>
    <property type="evidence" value="ECO:0007669"/>
    <property type="project" value="InterPro"/>
</dbReference>
<proteinExistence type="predicted"/>
<feature type="domain" description="RNase H type-1" evidence="1">
    <location>
        <begin position="228"/>
        <end position="304"/>
    </location>
</feature>
<dbReference type="Proteomes" id="UP000593579">
    <property type="component" value="Unassembled WGS sequence"/>
</dbReference>
<dbReference type="InterPro" id="IPR052929">
    <property type="entry name" value="RNase_H-like_EbsB-rel"/>
</dbReference>
<evidence type="ECO:0000259" key="1">
    <source>
        <dbReference type="Pfam" id="PF13456"/>
    </source>
</evidence>
<evidence type="ECO:0008006" key="5">
    <source>
        <dbReference type="Google" id="ProtNLM"/>
    </source>
</evidence>
<evidence type="ECO:0000313" key="3">
    <source>
        <dbReference type="EMBL" id="MBA0746644.1"/>
    </source>
</evidence>
<comment type="caution">
    <text evidence="3">The sequence shown here is derived from an EMBL/GenBank/DDBJ whole genome shotgun (WGS) entry which is preliminary data.</text>
</comment>
<reference evidence="3 4" key="1">
    <citation type="journal article" date="2019" name="Genome Biol. Evol.">
        <title>Insights into the evolution of the New World diploid cottons (Gossypium, subgenus Houzingenia) based on genome sequencing.</title>
        <authorList>
            <person name="Grover C.E."/>
            <person name="Arick M.A. 2nd"/>
            <person name="Thrash A."/>
            <person name="Conover J.L."/>
            <person name="Sanders W.S."/>
            <person name="Peterson D.G."/>
            <person name="Frelichowski J.E."/>
            <person name="Scheffler J.A."/>
            <person name="Scheffler B.E."/>
            <person name="Wendel J.F."/>
        </authorList>
    </citation>
    <scope>NUCLEOTIDE SEQUENCE [LARGE SCALE GENOMIC DNA]</scope>
    <source>
        <strain evidence="3">5</strain>
        <tissue evidence="3">Leaf</tissue>
    </source>
</reference>
<dbReference type="EMBL" id="JABEZY010000009">
    <property type="protein sequence ID" value="MBA0746644.1"/>
    <property type="molecule type" value="Genomic_DNA"/>
</dbReference>
<dbReference type="InterPro" id="IPR026960">
    <property type="entry name" value="RVT-Znf"/>
</dbReference>
<dbReference type="SUPFAM" id="SSF53098">
    <property type="entry name" value="Ribonuclease H-like"/>
    <property type="match status" value="1"/>
</dbReference>
<evidence type="ECO:0000259" key="2">
    <source>
        <dbReference type="Pfam" id="PF13966"/>
    </source>
</evidence>
<dbReference type="InterPro" id="IPR002156">
    <property type="entry name" value="RNaseH_domain"/>
</dbReference>
<dbReference type="PANTHER" id="PTHR47074">
    <property type="entry name" value="BNAC02G40300D PROTEIN"/>
    <property type="match status" value="1"/>
</dbReference>
<dbReference type="AlphaFoldDB" id="A0A7J9CEB8"/>
<dbReference type="Pfam" id="PF13456">
    <property type="entry name" value="RVT_3"/>
    <property type="match status" value="1"/>
</dbReference>